<evidence type="ECO:0000256" key="1">
    <source>
        <dbReference type="SAM" id="SignalP"/>
    </source>
</evidence>
<feature type="chain" id="PRO_5043739730" description="Lipoprotein" evidence="1">
    <location>
        <begin position="22"/>
        <end position="147"/>
    </location>
</feature>
<dbReference type="AlphaFoldDB" id="A0AAU8VFW2"/>
<evidence type="ECO:0000313" key="2">
    <source>
        <dbReference type="EMBL" id="ARB04672.1"/>
    </source>
</evidence>
<reference evidence="2 3" key="1">
    <citation type="submission" date="2017-03" db="EMBL/GenBank/DDBJ databases">
        <title>N. lactamica Y92-1009 whole genome sequence.</title>
        <authorList>
            <person name="Pandey A.K."/>
            <person name="Read R.C."/>
        </authorList>
    </citation>
    <scope>NUCLEOTIDE SEQUENCE [LARGE SCALE GENOMIC DNA]</scope>
    <source>
        <strain evidence="2 3">Y92-1009</strain>
    </source>
</reference>
<gene>
    <name evidence="2" type="ORF">B2G52_07050</name>
</gene>
<evidence type="ECO:0008006" key="4">
    <source>
        <dbReference type="Google" id="ProtNLM"/>
    </source>
</evidence>
<feature type="signal peptide" evidence="1">
    <location>
        <begin position="1"/>
        <end position="21"/>
    </location>
</feature>
<organism evidence="2 3">
    <name type="scientific">Neisseria lactamica</name>
    <dbReference type="NCBI Taxonomy" id="486"/>
    <lineage>
        <taxon>Bacteria</taxon>
        <taxon>Pseudomonadati</taxon>
        <taxon>Pseudomonadota</taxon>
        <taxon>Betaproteobacteria</taxon>
        <taxon>Neisseriales</taxon>
        <taxon>Neisseriaceae</taxon>
        <taxon>Neisseria</taxon>
    </lineage>
</organism>
<accession>A0AAU8VFW2</accession>
<dbReference type="EMBL" id="CP019894">
    <property type="protein sequence ID" value="ARB04672.1"/>
    <property type="molecule type" value="Genomic_DNA"/>
</dbReference>
<keyword evidence="1" id="KW-0732">Signal</keyword>
<dbReference type="Proteomes" id="UP000191249">
    <property type="component" value="Chromosome"/>
</dbReference>
<name>A0AAU8VFW2_NEILA</name>
<dbReference type="RefSeq" id="WP_003712148.1">
    <property type="nucleotide sequence ID" value="NZ_CAUJPL010000049.1"/>
</dbReference>
<dbReference type="PROSITE" id="PS51257">
    <property type="entry name" value="PROKAR_LIPOPROTEIN"/>
    <property type="match status" value="1"/>
</dbReference>
<evidence type="ECO:0000313" key="3">
    <source>
        <dbReference type="Proteomes" id="UP000191249"/>
    </source>
</evidence>
<proteinExistence type="predicted"/>
<protein>
    <recommendedName>
        <fullName evidence="4">Lipoprotein</fullName>
    </recommendedName>
</protein>
<sequence>MVMFRLLSTALVLLIMQGCYYTTIDNEKCFVAPQSVHCPVSSDIENVIRKNPNKSINQVRSDIKYCANMYFSNIRELNIPQDFDNYIFILKEKGIPRNDKELAYNAVRNMHIICLSSLGGYDYYQKTAEFQKIDYKKEMEKLLNENH</sequence>
<dbReference type="GeneID" id="61223962"/>